<dbReference type="Proteomes" id="UP000596063">
    <property type="component" value="Chromosome"/>
</dbReference>
<dbReference type="KEGG" id="snan:I6N98_13710"/>
<dbReference type="EMBL" id="CP066167">
    <property type="protein sequence ID" value="QQD17413.1"/>
    <property type="molecule type" value="Genomic_DNA"/>
</dbReference>
<organism evidence="1 2">
    <name type="scientific">Spongiibacter nanhainus</name>
    <dbReference type="NCBI Taxonomy" id="2794344"/>
    <lineage>
        <taxon>Bacteria</taxon>
        <taxon>Pseudomonadati</taxon>
        <taxon>Pseudomonadota</taxon>
        <taxon>Gammaproteobacteria</taxon>
        <taxon>Cellvibrionales</taxon>
        <taxon>Spongiibacteraceae</taxon>
        <taxon>Spongiibacter</taxon>
    </lineage>
</organism>
<evidence type="ECO:0000313" key="2">
    <source>
        <dbReference type="Proteomes" id="UP000596063"/>
    </source>
</evidence>
<reference evidence="1 2" key="1">
    <citation type="submission" date="2020-12" db="EMBL/GenBank/DDBJ databases">
        <authorList>
            <person name="Shan Y."/>
        </authorList>
    </citation>
    <scope>NUCLEOTIDE SEQUENCE [LARGE SCALE GENOMIC DNA]</scope>
    <source>
        <strain evidence="2">csc3.9</strain>
    </source>
</reference>
<keyword evidence="2" id="KW-1185">Reference proteome</keyword>
<accession>A0A7T4QZ12</accession>
<dbReference type="AlphaFoldDB" id="A0A7T4QZ12"/>
<protein>
    <submittedName>
        <fullName evidence="1">Uncharacterized protein</fullName>
    </submittedName>
</protein>
<proteinExistence type="predicted"/>
<sequence>MIELTRALLALLLVASAISIPLLFCINAERLSRFLERRFPAWVEGKSEEN</sequence>
<dbReference type="RefSeq" id="WP_198568914.1">
    <property type="nucleotide sequence ID" value="NZ_CP066167.1"/>
</dbReference>
<evidence type="ECO:0000313" key="1">
    <source>
        <dbReference type="EMBL" id="QQD17413.1"/>
    </source>
</evidence>
<name>A0A7T4QZ12_9GAMM</name>
<gene>
    <name evidence="1" type="ORF">I6N98_13710</name>
</gene>